<dbReference type="GO" id="GO:0016020">
    <property type="term" value="C:membrane"/>
    <property type="evidence" value="ECO:0007669"/>
    <property type="project" value="TreeGrafter"/>
</dbReference>
<keyword evidence="1" id="KW-0472">Membrane</keyword>
<feature type="domain" description="Acyltransferase 3" evidence="2">
    <location>
        <begin position="9"/>
        <end position="334"/>
    </location>
</feature>
<feature type="transmembrane region" description="Helical" evidence="1">
    <location>
        <begin position="355"/>
        <end position="377"/>
    </location>
</feature>
<dbReference type="RefSeq" id="WP_062658340.1">
    <property type="nucleotide sequence ID" value="NZ_BCSY01000072.1"/>
</dbReference>
<dbReference type="EMBL" id="BCSY01000072">
    <property type="protein sequence ID" value="GAS97460.1"/>
    <property type="molecule type" value="Genomic_DNA"/>
</dbReference>
<feature type="transmembrane region" description="Helical" evidence="1">
    <location>
        <begin position="12"/>
        <end position="28"/>
    </location>
</feature>
<gene>
    <name evidence="4" type="ORF">RMCC_4426</name>
</gene>
<protein>
    <submittedName>
        <fullName evidence="4">Predicted acyltransferase</fullName>
    </submittedName>
</protein>
<evidence type="ECO:0000259" key="2">
    <source>
        <dbReference type="Pfam" id="PF01757"/>
    </source>
</evidence>
<name>A0A124E2P7_MYCCR</name>
<feature type="transmembrane region" description="Helical" evidence="1">
    <location>
        <begin position="75"/>
        <end position="95"/>
    </location>
</feature>
<organism evidence="4 5">
    <name type="scientific">Mycolicibacterium canariasense</name>
    <name type="common">Mycobacterium canariasense</name>
    <dbReference type="NCBI Taxonomy" id="228230"/>
    <lineage>
        <taxon>Bacteria</taxon>
        <taxon>Bacillati</taxon>
        <taxon>Actinomycetota</taxon>
        <taxon>Actinomycetes</taxon>
        <taxon>Mycobacteriales</taxon>
        <taxon>Mycobacteriaceae</taxon>
        <taxon>Mycolicibacterium</taxon>
    </lineage>
</organism>
<dbReference type="OrthoDB" id="3404679at2"/>
<accession>A0A124E2P7</accession>
<dbReference type="PANTHER" id="PTHR23028:SF53">
    <property type="entry name" value="ACYL_TRANSF_3 DOMAIN-CONTAINING PROTEIN"/>
    <property type="match status" value="1"/>
</dbReference>
<evidence type="ECO:0000313" key="4">
    <source>
        <dbReference type="EMBL" id="GAS97460.1"/>
    </source>
</evidence>
<evidence type="ECO:0000313" key="5">
    <source>
        <dbReference type="Proteomes" id="UP000069443"/>
    </source>
</evidence>
<keyword evidence="1" id="KW-0812">Transmembrane</keyword>
<dbReference type="InterPro" id="IPR043968">
    <property type="entry name" value="SGNH"/>
</dbReference>
<keyword evidence="5" id="KW-1185">Reference proteome</keyword>
<dbReference type="AlphaFoldDB" id="A0A124E2P7"/>
<dbReference type="STRING" id="228230.RMCC_4426"/>
<feature type="transmembrane region" description="Helical" evidence="1">
    <location>
        <begin position="34"/>
        <end position="54"/>
    </location>
</feature>
<feature type="transmembrane region" description="Helical" evidence="1">
    <location>
        <begin position="224"/>
        <end position="243"/>
    </location>
</feature>
<comment type="caution">
    <text evidence="4">The sequence shown here is derived from an EMBL/GenBank/DDBJ whole genome shotgun (WGS) entry which is preliminary data.</text>
</comment>
<dbReference type="Pfam" id="PF19040">
    <property type="entry name" value="SGNH"/>
    <property type="match status" value="1"/>
</dbReference>
<dbReference type="GO" id="GO:0009103">
    <property type="term" value="P:lipopolysaccharide biosynthetic process"/>
    <property type="evidence" value="ECO:0007669"/>
    <property type="project" value="TreeGrafter"/>
</dbReference>
<evidence type="ECO:0000259" key="3">
    <source>
        <dbReference type="Pfam" id="PF19040"/>
    </source>
</evidence>
<dbReference type="InterPro" id="IPR002656">
    <property type="entry name" value="Acyl_transf_3_dom"/>
</dbReference>
<reference evidence="5" key="1">
    <citation type="journal article" date="2016" name="Genome Announc.">
        <title>Draft Genome Sequences of Five Rapidly Growing Mycobacterium Species, M. thermoresistibile, M. fortuitum subsp. acetamidolyticum, M. canariasense, M. brisbanense, and M. novocastrense.</title>
        <authorList>
            <person name="Katahira K."/>
            <person name="Ogura Y."/>
            <person name="Gotoh Y."/>
            <person name="Hayashi T."/>
        </authorList>
    </citation>
    <scope>NUCLEOTIDE SEQUENCE [LARGE SCALE GENOMIC DNA]</scope>
    <source>
        <strain evidence="5">JCM15298</strain>
    </source>
</reference>
<dbReference type="PANTHER" id="PTHR23028">
    <property type="entry name" value="ACETYLTRANSFERASE"/>
    <property type="match status" value="1"/>
</dbReference>
<dbReference type="Pfam" id="PF01757">
    <property type="entry name" value="Acyl_transf_3"/>
    <property type="match status" value="1"/>
</dbReference>
<feature type="transmembrane region" description="Helical" evidence="1">
    <location>
        <begin position="165"/>
        <end position="186"/>
    </location>
</feature>
<feature type="domain" description="SGNH" evidence="3">
    <location>
        <begin position="434"/>
        <end position="647"/>
    </location>
</feature>
<feature type="transmembrane region" description="Helical" evidence="1">
    <location>
        <begin position="136"/>
        <end position="158"/>
    </location>
</feature>
<proteinExistence type="predicted"/>
<sequence>MGTRPKRLDIQGIRAVAVLLVLLFHADIPGFGGGYVGVDVFFVISGFLISSHLLENLRDRRTIGFGAFYARRARRLLPAAFVVIFATVVAAAVWVSPVQFPYVVNDALAAALYLPNMWFAYIETDYLAPKLPSLLLHYWSLGLEEQFYLVWPLLLWAVFRLRRRWMAAAVGVVTAASFAGCVWLTATDLPKAFFWLPPRVWEFGLGALVALAHLNRDRLLPSRLVAPVGWVGLAAIAASGALFSVGTDFPGYAAALPVTGTALLIAAGPGRGGPAAVLSLRPLTRIGDISYSVYLVHWPALALPYAATAYTEPLPLWLRAGIAALCLPAGWLLYTVVEQPGRRARWLVTARPRRTLGVAATGMVAVITAVLAIAAAYNPPILDAGKPAPHTALTAKPVGTPYVPSNLAPSLTHAHADRPAIYTNGCHRYTPSVDPAGCRTGADPAAPLVVLFGDSHAAQWYTALAVLADNGLIRLESHTKDGCPSAAIHVRRYPQCDVWRDGVLDAIAAAQPALVLLGSYGRYYTAHRDITSAAWRDGLARTIERFPAQTRVAIIADTPSADVSRPICLGRFLDDAQRCAIPRASAFDDAVRRAELDVVAAGKARDLDYTRYLCDATLCPAILLGDTLVYFDGNHITTAMSRALAGVVGADIETALAAENLP</sequence>
<reference evidence="5" key="2">
    <citation type="submission" date="2016-02" db="EMBL/GenBank/DDBJ databases">
        <title>Draft genome sequence of five rapidly growing Mycobacterium species.</title>
        <authorList>
            <person name="Katahira K."/>
            <person name="Gotou Y."/>
            <person name="Iida K."/>
            <person name="Ogura Y."/>
            <person name="Hayashi T."/>
        </authorList>
    </citation>
    <scope>NUCLEOTIDE SEQUENCE [LARGE SCALE GENOMIC DNA]</scope>
    <source>
        <strain evidence="5">JCM15298</strain>
    </source>
</reference>
<evidence type="ECO:0000256" key="1">
    <source>
        <dbReference type="SAM" id="Phobius"/>
    </source>
</evidence>
<keyword evidence="1" id="KW-1133">Transmembrane helix</keyword>
<feature type="transmembrane region" description="Helical" evidence="1">
    <location>
        <begin position="289"/>
        <end position="310"/>
    </location>
</feature>
<keyword evidence="4" id="KW-0012">Acyltransferase</keyword>
<feature type="transmembrane region" description="Helical" evidence="1">
    <location>
        <begin position="192"/>
        <end position="212"/>
    </location>
</feature>
<dbReference type="InterPro" id="IPR050879">
    <property type="entry name" value="Acyltransferase_3"/>
</dbReference>
<dbReference type="Proteomes" id="UP000069443">
    <property type="component" value="Unassembled WGS sequence"/>
</dbReference>
<feature type="transmembrane region" description="Helical" evidence="1">
    <location>
        <begin position="316"/>
        <end position="334"/>
    </location>
</feature>
<keyword evidence="4" id="KW-0808">Transferase</keyword>
<dbReference type="GO" id="GO:0016747">
    <property type="term" value="F:acyltransferase activity, transferring groups other than amino-acyl groups"/>
    <property type="evidence" value="ECO:0007669"/>
    <property type="project" value="InterPro"/>
</dbReference>